<name>A0ABN9MQS4_9NEOB</name>
<feature type="compositionally biased region" description="Low complexity" evidence="2">
    <location>
        <begin position="342"/>
        <end position="351"/>
    </location>
</feature>
<feature type="region of interest" description="Disordered" evidence="2">
    <location>
        <begin position="319"/>
        <end position="355"/>
    </location>
</feature>
<organism evidence="3 4">
    <name type="scientific">Ranitomeya imitator</name>
    <name type="common">mimic poison frog</name>
    <dbReference type="NCBI Taxonomy" id="111125"/>
    <lineage>
        <taxon>Eukaryota</taxon>
        <taxon>Metazoa</taxon>
        <taxon>Chordata</taxon>
        <taxon>Craniata</taxon>
        <taxon>Vertebrata</taxon>
        <taxon>Euteleostomi</taxon>
        <taxon>Amphibia</taxon>
        <taxon>Batrachia</taxon>
        <taxon>Anura</taxon>
        <taxon>Neobatrachia</taxon>
        <taxon>Hyloidea</taxon>
        <taxon>Dendrobatidae</taxon>
        <taxon>Dendrobatinae</taxon>
        <taxon>Ranitomeya</taxon>
    </lineage>
</organism>
<dbReference type="Proteomes" id="UP001176940">
    <property type="component" value="Unassembled WGS sequence"/>
</dbReference>
<sequence>MSPDLNPIEHLWRDLKMAVWRRHPSNIRDLEQFAKEEWSKIPAEHCKKLIDGYRKRPPALAIFTCPRSTEVRRSVFSVLCTDFIAPSDLSVTAEDAADRARRWNEDSEKCLKTYSVLLALAEAKQEIMLGQVSSGDILNSGWRLLPKDLEIQTKLFLMEVKKIFRREENRSELESKKMAGQTLNSPYAPWLSDEEEQMLKDYIQSLKWDLSSVTMSDHFIPGISHAEEVTQCAEEIKAKVDGAIKNSTDASSCLPEKPARAQIMQDLMYTKKKLLELKASLQLLQIEKRALELQCLTQQEQEKAYMLIRDHLQMEQNDWTKEGSGKYKADKQKSPDGERESLSQSKKSTSSPTMQRLLDSLKTSSEMKVRIEGLISEVDQLSSKVCADNVISAQMIKDFFKAHRNLFLTYQNACRKYHEQQHKLESQADLISQQQQRQLQKLWAKYPKSAKEKD</sequence>
<evidence type="ECO:0000256" key="1">
    <source>
        <dbReference type="SAM" id="Coils"/>
    </source>
</evidence>
<dbReference type="InterPro" id="IPR040171">
    <property type="entry name" value="USBP1-like"/>
</dbReference>
<dbReference type="InterPro" id="IPR036397">
    <property type="entry name" value="RNaseH_sf"/>
</dbReference>
<feature type="coiled-coil region" evidence="1">
    <location>
        <begin position="274"/>
        <end position="301"/>
    </location>
</feature>
<gene>
    <name evidence="3" type="ORF">RIMI_LOCUS22489729</name>
</gene>
<dbReference type="EMBL" id="CAUEEQ010078591">
    <property type="protein sequence ID" value="CAJ0967785.1"/>
    <property type="molecule type" value="Genomic_DNA"/>
</dbReference>
<evidence type="ECO:0000256" key="2">
    <source>
        <dbReference type="SAM" id="MobiDB-lite"/>
    </source>
</evidence>
<keyword evidence="1" id="KW-0175">Coiled coil</keyword>
<evidence type="ECO:0008006" key="5">
    <source>
        <dbReference type="Google" id="ProtNLM"/>
    </source>
</evidence>
<comment type="caution">
    <text evidence="3">The sequence shown here is derived from an EMBL/GenBank/DDBJ whole genome shotgun (WGS) entry which is preliminary data.</text>
</comment>
<reference evidence="3" key="1">
    <citation type="submission" date="2023-07" db="EMBL/GenBank/DDBJ databases">
        <authorList>
            <person name="Stuckert A."/>
        </authorList>
    </citation>
    <scope>NUCLEOTIDE SEQUENCE</scope>
</reference>
<proteinExistence type="predicted"/>
<accession>A0ABN9MQS4</accession>
<keyword evidence="4" id="KW-1185">Reference proteome</keyword>
<dbReference type="PANTHER" id="PTHR23347:SF5">
    <property type="entry name" value="HARMONIN-BINDING PROTEIN USHBP1"/>
    <property type="match status" value="1"/>
</dbReference>
<feature type="compositionally biased region" description="Basic and acidic residues" evidence="2">
    <location>
        <begin position="319"/>
        <end position="341"/>
    </location>
</feature>
<protein>
    <recommendedName>
        <fullName evidence="5">Transposase</fullName>
    </recommendedName>
</protein>
<evidence type="ECO:0000313" key="3">
    <source>
        <dbReference type="EMBL" id="CAJ0967785.1"/>
    </source>
</evidence>
<dbReference type="PANTHER" id="PTHR23347">
    <property type="entry name" value="COLORECTAL MUTANT CANCER PROTEIN MCC PROTEIN -RELATED"/>
    <property type="match status" value="1"/>
</dbReference>
<dbReference type="Gene3D" id="3.30.420.10">
    <property type="entry name" value="Ribonuclease H-like superfamily/Ribonuclease H"/>
    <property type="match status" value="1"/>
</dbReference>
<evidence type="ECO:0000313" key="4">
    <source>
        <dbReference type="Proteomes" id="UP001176940"/>
    </source>
</evidence>